<accession>A0ABU2NGP9</accession>
<dbReference type="Pfam" id="PF04266">
    <property type="entry name" value="ASCH"/>
    <property type="match status" value="1"/>
</dbReference>
<organism evidence="2 3">
    <name type="scientific">Pseudonocardia charpentierae</name>
    <dbReference type="NCBI Taxonomy" id="3075545"/>
    <lineage>
        <taxon>Bacteria</taxon>
        <taxon>Bacillati</taxon>
        <taxon>Actinomycetota</taxon>
        <taxon>Actinomycetes</taxon>
        <taxon>Pseudonocardiales</taxon>
        <taxon>Pseudonocardiaceae</taxon>
        <taxon>Pseudonocardia</taxon>
    </lineage>
</organism>
<dbReference type="EMBL" id="JAVREJ010000025">
    <property type="protein sequence ID" value="MDT0353059.1"/>
    <property type="molecule type" value="Genomic_DNA"/>
</dbReference>
<evidence type="ECO:0000259" key="1">
    <source>
        <dbReference type="Pfam" id="PF04266"/>
    </source>
</evidence>
<keyword evidence="3" id="KW-1185">Reference proteome</keyword>
<evidence type="ECO:0000313" key="3">
    <source>
        <dbReference type="Proteomes" id="UP001183202"/>
    </source>
</evidence>
<comment type="caution">
    <text evidence="2">The sequence shown here is derived from an EMBL/GenBank/DDBJ whole genome shotgun (WGS) entry which is preliminary data.</text>
</comment>
<dbReference type="SUPFAM" id="SSF88697">
    <property type="entry name" value="PUA domain-like"/>
    <property type="match status" value="1"/>
</dbReference>
<feature type="domain" description="ASCH" evidence="1">
    <location>
        <begin position="6"/>
        <end position="95"/>
    </location>
</feature>
<dbReference type="InterPro" id="IPR015947">
    <property type="entry name" value="PUA-like_sf"/>
</dbReference>
<proteinExistence type="predicted"/>
<protein>
    <recommendedName>
        <fullName evidence="1">ASCH domain-containing protein</fullName>
    </recommendedName>
</protein>
<sequence length="111" mass="13059">MDSRFPALLRGEKTDTIRLDEGDIEPGFLCYVNWPFEDQRVVVYVTSVEYLPLREVAGRTRDDVEQPTPEELLDRMRVYYPQITLDTVVLYVEHLTPEETRRRWSGVTPPD</sequence>
<reference evidence="3" key="1">
    <citation type="submission" date="2023-07" db="EMBL/GenBank/DDBJ databases">
        <title>30 novel species of actinomycetes from the DSMZ collection.</title>
        <authorList>
            <person name="Nouioui I."/>
        </authorList>
    </citation>
    <scope>NUCLEOTIDE SEQUENCE [LARGE SCALE GENOMIC DNA]</scope>
    <source>
        <strain evidence="3">DSM 45834</strain>
    </source>
</reference>
<evidence type="ECO:0000313" key="2">
    <source>
        <dbReference type="EMBL" id="MDT0353059.1"/>
    </source>
</evidence>
<name>A0ABU2NGP9_9PSEU</name>
<dbReference type="InterPro" id="IPR007374">
    <property type="entry name" value="ASCH_domain"/>
</dbReference>
<gene>
    <name evidence="2" type="ORF">RM445_26450</name>
</gene>
<dbReference type="RefSeq" id="WP_311559572.1">
    <property type="nucleotide sequence ID" value="NZ_JAVREJ010000025.1"/>
</dbReference>
<dbReference type="Proteomes" id="UP001183202">
    <property type="component" value="Unassembled WGS sequence"/>
</dbReference>